<evidence type="ECO:0000313" key="2">
    <source>
        <dbReference type="Proteomes" id="UP001303211"/>
    </source>
</evidence>
<gene>
    <name evidence="1" type="ORF">P4826_16595</name>
</gene>
<evidence type="ECO:0000313" key="1">
    <source>
        <dbReference type="EMBL" id="WOO31997.1"/>
    </source>
</evidence>
<dbReference type="Proteomes" id="UP001303211">
    <property type="component" value="Chromosome"/>
</dbReference>
<dbReference type="EMBL" id="CP136921">
    <property type="protein sequence ID" value="WOO31997.1"/>
    <property type="molecule type" value="Genomic_DNA"/>
</dbReference>
<name>A0ABZ0J3A5_9BURK</name>
<keyword evidence="2" id="KW-1185">Reference proteome</keyword>
<organism evidence="1 2">
    <name type="scientific">Diaphorobacter limosus</name>
    <dbReference type="NCBI Taxonomy" id="3036128"/>
    <lineage>
        <taxon>Bacteria</taxon>
        <taxon>Pseudomonadati</taxon>
        <taxon>Pseudomonadota</taxon>
        <taxon>Betaproteobacteria</taxon>
        <taxon>Burkholderiales</taxon>
        <taxon>Comamonadaceae</taxon>
        <taxon>Diaphorobacter</taxon>
    </lineage>
</organism>
<accession>A0ABZ0J3A5</accession>
<sequence>MSTAPDQPSPQPACDDALVVQDTVRWLERAVIGLNLCPFAKGVHTKDQIHYAVSHATDARELLQDLQRELEALAEAPAEKRDTTLLMAPLAMPDFLDFNDFLELADELVEAMDLAGILQVASFHPRFQFEGTLADDVSNCTNRAPYPTLHLLREESLDRAVEVFPEAEEIFERNIEVLERLGMQGWVDLDVGARCPMGHGGKKDDEKGGA</sequence>
<dbReference type="RefSeq" id="WP_317701466.1">
    <property type="nucleotide sequence ID" value="NZ_CP136921.1"/>
</dbReference>
<protein>
    <submittedName>
        <fullName evidence="1">DUF1415 domain-containing protein</fullName>
    </submittedName>
</protein>
<reference evidence="1 2" key="1">
    <citation type="submission" date="2023-03" db="EMBL/GenBank/DDBJ databases">
        <title>Diaphorobacter basophil sp. nov., isolated from a sewage-treatment plant.</title>
        <authorList>
            <person name="Yang K."/>
        </authorList>
    </citation>
    <scope>NUCLEOTIDE SEQUENCE [LARGE SCALE GENOMIC DNA]</scope>
    <source>
        <strain evidence="1 2">Y-1</strain>
    </source>
</reference>
<proteinExistence type="predicted"/>
<dbReference type="InterPro" id="IPR009858">
    <property type="entry name" value="DUF1415"/>
</dbReference>
<dbReference type="Pfam" id="PF07209">
    <property type="entry name" value="DUF1415"/>
    <property type="match status" value="1"/>
</dbReference>